<dbReference type="Proteomes" id="UP000324767">
    <property type="component" value="Unassembled WGS sequence"/>
</dbReference>
<dbReference type="Pfam" id="PF01926">
    <property type="entry name" value="MMR_HSR1"/>
    <property type="match status" value="1"/>
</dbReference>
<dbReference type="SUPFAM" id="SSF52540">
    <property type="entry name" value="P-loop containing nucleoside triphosphate hydrolases"/>
    <property type="match status" value="1"/>
</dbReference>
<feature type="coiled-coil region" evidence="1">
    <location>
        <begin position="234"/>
        <end position="298"/>
    </location>
</feature>
<reference evidence="5" key="2">
    <citation type="submission" date="2017-03" db="EMBL/GenBank/DDBJ databases">
        <authorList>
            <person name="Afonso C.L."/>
            <person name="Miller P.J."/>
            <person name="Scott M.A."/>
            <person name="Spackman E."/>
            <person name="Goraichik I."/>
            <person name="Dimitrov K.M."/>
            <person name="Suarez D.L."/>
            <person name="Swayne D.E."/>
        </authorList>
    </citation>
    <scope>NUCLEOTIDE SEQUENCE [LARGE SCALE GENOMIC DNA]</scope>
</reference>
<dbReference type="AlphaFoldDB" id="A0A1W5DC55"/>
<reference evidence="4 7" key="3">
    <citation type="submission" date="2019-09" db="EMBL/GenBank/DDBJ databases">
        <title>The hologenome of the rock-dwelling lichen Lasallia pustulata.</title>
        <authorList>
            <person name="Greshake Tzovaras B."/>
            <person name="Segers F."/>
            <person name="Bicker A."/>
            <person name="Dal Grande F."/>
            <person name="Otte J."/>
            <person name="Hankeln T."/>
            <person name="Schmitt I."/>
            <person name="Ebersberger I."/>
        </authorList>
    </citation>
    <scope>NUCLEOTIDE SEQUENCE [LARGE SCALE GENOMIC DNA]</scope>
    <source>
        <strain evidence="4">A1-1</strain>
    </source>
</reference>
<dbReference type="InterPro" id="IPR006073">
    <property type="entry name" value="GTP-bd"/>
</dbReference>
<evidence type="ECO:0000256" key="2">
    <source>
        <dbReference type="SAM" id="MobiDB-lite"/>
    </source>
</evidence>
<evidence type="ECO:0000313" key="6">
    <source>
        <dbReference type="Proteomes" id="UP000192927"/>
    </source>
</evidence>
<feature type="region of interest" description="Disordered" evidence="2">
    <location>
        <begin position="324"/>
        <end position="350"/>
    </location>
</feature>
<organism evidence="5 6">
    <name type="scientific">Lasallia pustulata</name>
    <dbReference type="NCBI Taxonomy" id="136370"/>
    <lineage>
        <taxon>Eukaryota</taxon>
        <taxon>Fungi</taxon>
        <taxon>Dikarya</taxon>
        <taxon>Ascomycota</taxon>
        <taxon>Pezizomycotina</taxon>
        <taxon>Lecanoromycetes</taxon>
        <taxon>OSLEUM clade</taxon>
        <taxon>Umbilicariomycetidae</taxon>
        <taxon>Umbilicariales</taxon>
        <taxon>Umbilicariaceae</taxon>
        <taxon>Lasallia</taxon>
    </lineage>
</organism>
<accession>A0A1W5DC55</accession>
<dbReference type="Gene3D" id="3.40.50.300">
    <property type="entry name" value="P-loop containing nucleotide triphosphate hydrolases"/>
    <property type="match status" value="1"/>
</dbReference>
<dbReference type="CDD" id="cd00882">
    <property type="entry name" value="Ras_like_GTPase"/>
    <property type="match status" value="1"/>
</dbReference>
<evidence type="ECO:0000256" key="1">
    <source>
        <dbReference type="SAM" id="Coils"/>
    </source>
</evidence>
<gene>
    <name evidence="4" type="ORF">FRX48_02267</name>
</gene>
<feature type="compositionally biased region" description="Acidic residues" evidence="2">
    <location>
        <begin position="409"/>
        <end position="421"/>
    </location>
</feature>
<keyword evidence="1" id="KW-0175">Coiled coil</keyword>
<reference evidence="6" key="1">
    <citation type="submission" date="2017-03" db="EMBL/GenBank/DDBJ databases">
        <authorList>
            <person name="Sharma R."/>
            <person name="Thines M."/>
        </authorList>
    </citation>
    <scope>NUCLEOTIDE SEQUENCE [LARGE SCALE GENOMIC DNA]</scope>
</reference>
<dbReference type="Proteomes" id="UP000192927">
    <property type="component" value="Unassembled WGS sequence"/>
</dbReference>
<evidence type="ECO:0000313" key="7">
    <source>
        <dbReference type="Proteomes" id="UP000324767"/>
    </source>
</evidence>
<feature type="domain" description="G" evidence="3">
    <location>
        <begin position="19"/>
        <end position="76"/>
    </location>
</feature>
<dbReference type="EMBL" id="VXIT01000003">
    <property type="protein sequence ID" value="KAA6413905.1"/>
    <property type="molecule type" value="Genomic_DNA"/>
</dbReference>
<dbReference type="OrthoDB" id="8954335at2759"/>
<keyword evidence="6" id="KW-1185">Reference proteome</keyword>
<sequence length="421" mass="47522">MSQPEGIPFSKVAEDVVLIAVMGVTGSGKSNFVKLVTESEEVVVGKALTSCTKKPSLHRFNHAGTEVILIDTPGFDDTFLSDVDVLRDIATCLQITYQADMKLTGIIYMHRIIDIRMAHGGMRNLAMFRKLCGSDSMENVILSTSFWDKVTEQEGLEREEELRTNPDFWAEMIEEGAQIARFENARESGLALVETLVRKGRISLQIQKEMCDEGIPLAQTQAGEHVNGELAEMTRKHTEEMAKIQQELQDALKAADQKLERTLKRELTKGEKKYQRLYEQQEALKADRRNEMRIVEQEFDRLHRRIKAGNKEEDDAFLKKKLAVARHRDRRNHDQQAQRQQKPGGRNEKKMDKFLKVGSAVAKTTLSVAVCFVNPLHVVSALGSFVRLVNLICSGESSAVSSGFGTPDESYDQEDWVDYDA</sequence>
<dbReference type="GO" id="GO:0005525">
    <property type="term" value="F:GTP binding"/>
    <property type="evidence" value="ECO:0007669"/>
    <property type="project" value="InterPro"/>
</dbReference>
<protein>
    <submittedName>
        <fullName evidence="5">p-loop containing nucleoside triphosphate hydrolase</fullName>
    </submittedName>
</protein>
<evidence type="ECO:0000313" key="4">
    <source>
        <dbReference type="EMBL" id="KAA6413905.1"/>
    </source>
</evidence>
<evidence type="ECO:0000259" key="3">
    <source>
        <dbReference type="Pfam" id="PF01926"/>
    </source>
</evidence>
<dbReference type="EMBL" id="FWEW01003727">
    <property type="protein sequence ID" value="SLM40459.1"/>
    <property type="molecule type" value="Genomic_DNA"/>
</dbReference>
<feature type="region of interest" description="Disordered" evidence="2">
    <location>
        <begin position="398"/>
        <end position="421"/>
    </location>
</feature>
<evidence type="ECO:0000313" key="5">
    <source>
        <dbReference type="EMBL" id="SLM40459.1"/>
    </source>
</evidence>
<keyword evidence="5" id="KW-0378">Hydrolase</keyword>
<name>A0A1W5DC55_9LECA</name>
<proteinExistence type="predicted"/>
<dbReference type="GO" id="GO:0016787">
    <property type="term" value="F:hydrolase activity"/>
    <property type="evidence" value="ECO:0007669"/>
    <property type="project" value="UniProtKB-KW"/>
</dbReference>
<dbReference type="InterPro" id="IPR027417">
    <property type="entry name" value="P-loop_NTPase"/>
</dbReference>